<evidence type="ECO:0000313" key="2">
    <source>
        <dbReference type="EMBL" id="OLU40417.1"/>
    </source>
</evidence>
<dbReference type="GeneID" id="82202605"/>
<gene>
    <name evidence="2" type="ORF">BO222_05180</name>
</gene>
<evidence type="ECO:0000313" key="3">
    <source>
        <dbReference type="Proteomes" id="UP000186341"/>
    </source>
</evidence>
<dbReference type="RefSeq" id="WP_075819000.1">
    <property type="nucleotide sequence ID" value="NZ_CAJUTZ010000014.1"/>
</dbReference>
<dbReference type="EMBL" id="MPJW01000108">
    <property type="protein sequence ID" value="OLU40417.1"/>
    <property type="molecule type" value="Genomic_DNA"/>
</dbReference>
<comment type="caution">
    <text evidence="2">The sequence shown here is derived from an EMBL/GenBank/DDBJ whole genome shotgun (WGS) entry which is preliminary data.</text>
</comment>
<sequence>MNRQSIKKSNRRYHRAQRIKKIRKHLEDDGRFLQLKNFNHHGATSVHTHVVNVAWWAHRLADLLPAKTDRESLVRGALLHDYFLYDWHDNHGHSPHGFTHPRTALNNAKDDFDLNEKESDIILSHMWPLTIRPPKYRESWLVTIADKIATFEETLGKRKSKKYRHPKTSGK</sequence>
<evidence type="ECO:0000259" key="1">
    <source>
        <dbReference type="Pfam" id="PF01966"/>
    </source>
</evidence>
<dbReference type="Proteomes" id="UP000186341">
    <property type="component" value="Unassembled WGS sequence"/>
</dbReference>
<feature type="domain" description="HD" evidence="1">
    <location>
        <begin position="47"/>
        <end position="149"/>
    </location>
</feature>
<dbReference type="AlphaFoldDB" id="A0A1U7NGP8"/>
<dbReference type="OrthoDB" id="360187at2"/>
<reference evidence="2 3" key="1">
    <citation type="submission" date="2016-11" db="EMBL/GenBank/DDBJ databases">
        <title>Description of two novel members of the family Erysipelotrichaceae: Ileibacterium lipovorans gen. nov., sp. nov. and Dubosiella newyorkensis, gen. nov., sp. nov.</title>
        <authorList>
            <person name="Cox L.M."/>
            <person name="Sohn J."/>
            <person name="Tyrrell K.L."/>
            <person name="Citron D.M."/>
            <person name="Lawson P.A."/>
            <person name="Patel N.B."/>
            <person name="Iizumi T."/>
            <person name="Perez-Perez G.I."/>
            <person name="Goldstein E.J."/>
            <person name="Blaser M.J."/>
        </authorList>
    </citation>
    <scope>NUCLEOTIDE SEQUENCE [LARGE SCALE GENOMIC DNA]</scope>
    <source>
        <strain evidence="2 3">NYU-BL-A3</strain>
    </source>
</reference>
<accession>A0A1U7NGP8</accession>
<dbReference type="InterPro" id="IPR003607">
    <property type="entry name" value="HD/PDEase_dom"/>
</dbReference>
<keyword evidence="3" id="KW-1185">Reference proteome</keyword>
<dbReference type="CDD" id="cd00077">
    <property type="entry name" value="HDc"/>
    <property type="match status" value="1"/>
</dbReference>
<proteinExistence type="predicted"/>
<dbReference type="Gene3D" id="1.10.3210.10">
    <property type="entry name" value="Hypothetical protein af1432"/>
    <property type="match status" value="1"/>
</dbReference>
<dbReference type="InterPro" id="IPR006674">
    <property type="entry name" value="HD_domain"/>
</dbReference>
<dbReference type="Pfam" id="PF01966">
    <property type="entry name" value="HD"/>
    <property type="match status" value="1"/>
</dbReference>
<name>A0A1U7NGP8_9FIRM</name>
<organism evidence="2 3">
    <name type="scientific">Ileibacterium valens</name>
    <dbReference type="NCBI Taxonomy" id="1862668"/>
    <lineage>
        <taxon>Bacteria</taxon>
        <taxon>Bacillati</taxon>
        <taxon>Bacillota</taxon>
        <taxon>Erysipelotrichia</taxon>
        <taxon>Erysipelotrichales</taxon>
        <taxon>Erysipelotrichaceae</taxon>
        <taxon>Ileibacterium</taxon>
    </lineage>
</organism>
<dbReference type="SUPFAM" id="SSF109604">
    <property type="entry name" value="HD-domain/PDEase-like"/>
    <property type="match status" value="1"/>
</dbReference>
<protein>
    <recommendedName>
        <fullName evidence="1">HD domain-containing protein</fullName>
    </recommendedName>
</protein>